<evidence type="ECO:0000313" key="1">
    <source>
        <dbReference type="EMBL" id="MBA0697428.1"/>
    </source>
</evidence>
<dbReference type="EMBL" id="JABFAA010000012">
    <property type="protein sequence ID" value="MBA0697428.1"/>
    <property type="molecule type" value="Genomic_DNA"/>
</dbReference>
<evidence type="ECO:0000313" key="2">
    <source>
        <dbReference type="Proteomes" id="UP000593577"/>
    </source>
</evidence>
<protein>
    <submittedName>
        <fullName evidence="1">Uncharacterized protein</fullName>
    </submittedName>
</protein>
<dbReference type="AlphaFoldDB" id="A0A7J8YCY2"/>
<dbReference type="Proteomes" id="UP000593577">
    <property type="component" value="Unassembled WGS sequence"/>
</dbReference>
<name>A0A7J8YCY2_GOSAI</name>
<organism evidence="1 2">
    <name type="scientific">Gossypium aridum</name>
    <name type="common">American cotton</name>
    <name type="synonym">Erioxylum aridum</name>
    <dbReference type="NCBI Taxonomy" id="34290"/>
    <lineage>
        <taxon>Eukaryota</taxon>
        <taxon>Viridiplantae</taxon>
        <taxon>Streptophyta</taxon>
        <taxon>Embryophyta</taxon>
        <taxon>Tracheophyta</taxon>
        <taxon>Spermatophyta</taxon>
        <taxon>Magnoliopsida</taxon>
        <taxon>eudicotyledons</taxon>
        <taxon>Gunneridae</taxon>
        <taxon>Pentapetalae</taxon>
        <taxon>rosids</taxon>
        <taxon>malvids</taxon>
        <taxon>Malvales</taxon>
        <taxon>Malvaceae</taxon>
        <taxon>Malvoideae</taxon>
        <taxon>Gossypium</taxon>
    </lineage>
</organism>
<keyword evidence="2" id="KW-1185">Reference proteome</keyword>
<proteinExistence type="predicted"/>
<comment type="caution">
    <text evidence="1">The sequence shown here is derived from an EMBL/GenBank/DDBJ whole genome shotgun (WGS) entry which is preliminary data.</text>
</comment>
<feature type="non-terminal residue" evidence="1">
    <location>
        <position position="1"/>
    </location>
</feature>
<gene>
    <name evidence="1" type="ORF">Goari_020969</name>
</gene>
<accession>A0A7J8YCY2</accession>
<reference evidence="1 2" key="1">
    <citation type="journal article" date="2019" name="Genome Biol. Evol.">
        <title>Insights into the evolution of the New World diploid cottons (Gossypium, subgenus Houzingenia) based on genome sequencing.</title>
        <authorList>
            <person name="Grover C.E."/>
            <person name="Arick M.A. 2nd"/>
            <person name="Thrash A."/>
            <person name="Conover J.L."/>
            <person name="Sanders W.S."/>
            <person name="Peterson D.G."/>
            <person name="Frelichowski J.E."/>
            <person name="Scheffler J.A."/>
            <person name="Scheffler B.E."/>
            <person name="Wendel J.F."/>
        </authorList>
    </citation>
    <scope>NUCLEOTIDE SEQUENCE [LARGE SCALE GENOMIC DNA]</scope>
    <source>
        <strain evidence="1">185</strain>
        <tissue evidence="1">Leaf</tissue>
    </source>
</reference>
<sequence length="153" mass="16511">MSGSPDHDVSEFLTKIIEPTLDFSNNPSFEPVVDKIHRGSKGAAPPEIVAAGRRGALLPALHTLKNVIPRRDGRASKLLNMVFGRYNCFSLIAGGVRIPGWLAPVQFADLRVSLSVLFTGKAGCFGGSFILPSAIGLYEMYLSRARLVRCIGL</sequence>